<evidence type="ECO:0000313" key="1">
    <source>
        <dbReference type="EMBL" id="TEB28014.1"/>
    </source>
</evidence>
<dbReference type="STRING" id="71717.A0A4Y7T219"/>
<keyword evidence="2" id="KW-1185">Reference proteome</keyword>
<sequence>MIVFTLEYRKAIAAMTADADNNLRKYKLWREEWEILEQLVKVLKVFKHATLFFSRATPNLATVIPAMDHIDEVLTTQAIDTNNALLPSIRAACSLARKTLNRYYERTDLSEMYRIAMVLHPRYELDYFKAHNWEDVWVDTAHTIVEDQFKRLYASLDVAPPDYEVPVAPKKVCIQPNIYSVRPF</sequence>
<name>A0A4Y7T219_COPMI</name>
<proteinExistence type="predicted"/>
<organism evidence="1 2">
    <name type="scientific">Coprinellus micaceus</name>
    <name type="common">Glistening ink-cap mushroom</name>
    <name type="synonym">Coprinus micaceus</name>
    <dbReference type="NCBI Taxonomy" id="71717"/>
    <lineage>
        <taxon>Eukaryota</taxon>
        <taxon>Fungi</taxon>
        <taxon>Dikarya</taxon>
        <taxon>Basidiomycota</taxon>
        <taxon>Agaricomycotina</taxon>
        <taxon>Agaricomycetes</taxon>
        <taxon>Agaricomycetidae</taxon>
        <taxon>Agaricales</taxon>
        <taxon>Agaricineae</taxon>
        <taxon>Psathyrellaceae</taxon>
        <taxon>Coprinellus</taxon>
    </lineage>
</organism>
<dbReference type="SUPFAM" id="SSF53098">
    <property type="entry name" value="Ribonuclease H-like"/>
    <property type="match status" value="1"/>
</dbReference>
<dbReference type="AlphaFoldDB" id="A0A4Y7T219"/>
<gene>
    <name evidence="1" type="ORF">FA13DRAFT_1633689</name>
</gene>
<dbReference type="InterPro" id="IPR012337">
    <property type="entry name" value="RNaseH-like_sf"/>
</dbReference>
<dbReference type="OrthoDB" id="3359487at2759"/>
<evidence type="ECO:0000313" key="2">
    <source>
        <dbReference type="Proteomes" id="UP000298030"/>
    </source>
</evidence>
<dbReference type="EMBL" id="QPFP01000035">
    <property type="protein sequence ID" value="TEB28014.1"/>
    <property type="molecule type" value="Genomic_DNA"/>
</dbReference>
<evidence type="ECO:0008006" key="3">
    <source>
        <dbReference type="Google" id="ProtNLM"/>
    </source>
</evidence>
<reference evidence="1 2" key="1">
    <citation type="journal article" date="2019" name="Nat. Ecol. Evol.">
        <title>Megaphylogeny resolves global patterns of mushroom evolution.</title>
        <authorList>
            <person name="Varga T."/>
            <person name="Krizsan K."/>
            <person name="Foldi C."/>
            <person name="Dima B."/>
            <person name="Sanchez-Garcia M."/>
            <person name="Sanchez-Ramirez S."/>
            <person name="Szollosi G.J."/>
            <person name="Szarkandi J.G."/>
            <person name="Papp V."/>
            <person name="Albert L."/>
            <person name="Andreopoulos W."/>
            <person name="Angelini C."/>
            <person name="Antonin V."/>
            <person name="Barry K.W."/>
            <person name="Bougher N.L."/>
            <person name="Buchanan P."/>
            <person name="Buyck B."/>
            <person name="Bense V."/>
            <person name="Catcheside P."/>
            <person name="Chovatia M."/>
            <person name="Cooper J."/>
            <person name="Damon W."/>
            <person name="Desjardin D."/>
            <person name="Finy P."/>
            <person name="Geml J."/>
            <person name="Haridas S."/>
            <person name="Hughes K."/>
            <person name="Justo A."/>
            <person name="Karasinski D."/>
            <person name="Kautmanova I."/>
            <person name="Kiss B."/>
            <person name="Kocsube S."/>
            <person name="Kotiranta H."/>
            <person name="LaButti K.M."/>
            <person name="Lechner B.E."/>
            <person name="Liimatainen K."/>
            <person name="Lipzen A."/>
            <person name="Lukacs Z."/>
            <person name="Mihaltcheva S."/>
            <person name="Morgado L.N."/>
            <person name="Niskanen T."/>
            <person name="Noordeloos M.E."/>
            <person name="Ohm R.A."/>
            <person name="Ortiz-Santana B."/>
            <person name="Ovrebo C."/>
            <person name="Racz N."/>
            <person name="Riley R."/>
            <person name="Savchenko A."/>
            <person name="Shiryaev A."/>
            <person name="Soop K."/>
            <person name="Spirin V."/>
            <person name="Szebenyi C."/>
            <person name="Tomsovsky M."/>
            <person name="Tulloss R.E."/>
            <person name="Uehling J."/>
            <person name="Grigoriev I.V."/>
            <person name="Vagvolgyi C."/>
            <person name="Papp T."/>
            <person name="Martin F.M."/>
            <person name="Miettinen O."/>
            <person name="Hibbett D.S."/>
            <person name="Nagy L.G."/>
        </authorList>
    </citation>
    <scope>NUCLEOTIDE SEQUENCE [LARGE SCALE GENOMIC DNA]</scope>
    <source>
        <strain evidence="1 2">FP101781</strain>
    </source>
</reference>
<comment type="caution">
    <text evidence="1">The sequence shown here is derived from an EMBL/GenBank/DDBJ whole genome shotgun (WGS) entry which is preliminary data.</text>
</comment>
<accession>A0A4Y7T219</accession>
<protein>
    <recommendedName>
        <fullName evidence="3">hAT-like transposase RNase-H fold domain-containing protein</fullName>
    </recommendedName>
</protein>
<dbReference type="Proteomes" id="UP000298030">
    <property type="component" value="Unassembled WGS sequence"/>
</dbReference>